<sequence length="74" mass="8144">MGIFQKLEAFGAAPYQDWDIVDWIHYIGEAVLFLLIFITFCILCGSVGSSGTVKHCLETVKLCTSSKSGFCCET</sequence>
<dbReference type="Proteomes" id="UP000887576">
    <property type="component" value="Unplaced"/>
</dbReference>
<proteinExistence type="predicted"/>
<evidence type="ECO:0000313" key="1">
    <source>
        <dbReference type="Proteomes" id="UP000887576"/>
    </source>
</evidence>
<organism evidence="1 2">
    <name type="scientific">Panagrolaimus sp. JU765</name>
    <dbReference type="NCBI Taxonomy" id="591449"/>
    <lineage>
        <taxon>Eukaryota</taxon>
        <taxon>Metazoa</taxon>
        <taxon>Ecdysozoa</taxon>
        <taxon>Nematoda</taxon>
        <taxon>Chromadorea</taxon>
        <taxon>Rhabditida</taxon>
        <taxon>Tylenchina</taxon>
        <taxon>Panagrolaimomorpha</taxon>
        <taxon>Panagrolaimoidea</taxon>
        <taxon>Panagrolaimidae</taxon>
        <taxon>Panagrolaimus</taxon>
    </lineage>
</organism>
<name>A0AC34RTP8_9BILA</name>
<accession>A0AC34RTP8</accession>
<evidence type="ECO:0000313" key="2">
    <source>
        <dbReference type="WBParaSite" id="JU765_v2.g9996.t1"/>
    </source>
</evidence>
<reference evidence="2" key="1">
    <citation type="submission" date="2022-11" db="UniProtKB">
        <authorList>
            <consortium name="WormBaseParasite"/>
        </authorList>
    </citation>
    <scope>IDENTIFICATION</scope>
</reference>
<dbReference type="WBParaSite" id="JU765_v2.g9996.t1">
    <property type="protein sequence ID" value="JU765_v2.g9996.t1"/>
    <property type="gene ID" value="JU765_v2.g9996"/>
</dbReference>
<protein>
    <submittedName>
        <fullName evidence="2">Uncharacterized protein</fullName>
    </submittedName>
</protein>